<evidence type="ECO:0000313" key="24">
    <source>
        <dbReference type="Proteomes" id="UP000586951"/>
    </source>
</evidence>
<comment type="caution">
    <text evidence="13">The sequence shown here is derived from an EMBL/GenBank/DDBJ whole genome shotgun (WGS) entry which is preliminary data.</text>
</comment>
<evidence type="ECO:0000313" key="21">
    <source>
        <dbReference type="Proteomes" id="UP000541735"/>
    </source>
</evidence>
<dbReference type="Pfam" id="PF00293">
    <property type="entry name" value="NUDIX"/>
    <property type="match status" value="1"/>
</dbReference>
<evidence type="ECO:0000313" key="15">
    <source>
        <dbReference type="EMBL" id="MBC1565802.1"/>
    </source>
</evidence>
<reference evidence="13 19" key="1">
    <citation type="submission" date="2014-05" db="EMBL/GenBank/DDBJ databases">
        <title>Novel Listeriaceae from food processing environments.</title>
        <authorList>
            <person name="den Bakker H.C."/>
        </authorList>
    </citation>
    <scope>NUCLEOTIDE SEQUENCE [LARGE SCALE GENOMIC DNA]</scope>
    <source>
        <strain evidence="13 19">FSL A5-0281</strain>
    </source>
</reference>
<dbReference type="EMBL" id="JAARUV010000006">
    <property type="protein sequence ID" value="MBC1780208.1"/>
    <property type="molecule type" value="Genomic_DNA"/>
</dbReference>
<dbReference type="Proteomes" id="UP000547643">
    <property type="component" value="Unassembled WGS sequence"/>
</dbReference>
<evidence type="ECO:0000256" key="1">
    <source>
        <dbReference type="ARBA" id="ARBA00001946"/>
    </source>
</evidence>
<dbReference type="GO" id="GO:0044716">
    <property type="term" value="F:8-oxo-GDP phosphatase activity"/>
    <property type="evidence" value="ECO:0007669"/>
    <property type="project" value="TreeGrafter"/>
</dbReference>
<dbReference type="AlphaFoldDB" id="A0A099VVU1"/>
<evidence type="ECO:0000256" key="3">
    <source>
        <dbReference type="ARBA" id="ARBA00022457"/>
    </source>
</evidence>
<dbReference type="Proteomes" id="UP000029844">
    <property type="component" value="Unassembled WGS sequence"/>
</dbReference>
<keyword evidence="9" id="KW-0234">DNA repair</keyword>
<dbReference type="EMBL" id="JAARWW010000002">
    <property type="protein sequence ID" value="MBC2002990.1"/>
    <property type="molecule type" value="Genomic_DNA"/>
</dbReference>
<evidence type="ECO:0000313" key="18">
    <source>
        <dbReference type="EMBL" id="MBC2176082.1"/>
    </source>
</evidence>
<dbReference type="EMBL" id="JAARRU010000003">
    <property type="protein sequence ID" value="MBC1565802.1"/>
    <property type="molecule type" value="Genomic_DNA"/>
</dbReference>
<evidence type="ECO:0000313" key="22">
    <source>
        <dbReference type="Proteomes" id="UP000546806"/>
    </source>
</evidence>
<evidence type="ECO:0000256" key="2">
    <source>
        <dbReference type="ARBA" id="ARBA00005582"/>
    </source>
</evidence>
<reference evidence="20 21" key="2">
    <citation type="submission" date="2020-03" db="EMBL/GenBank/DDBJ databases">
        <title>Soil Listeria distribution.</title>
        <authorList>
            <person name="Liao J."/>
            <person name="Wiedmann M."/>
        </authorList>
    </citation>
    <scope>NUCLEOTIDE SEQUENCE [LARGE SCALE GENOMIC DNA]</scope>
    <source>
        <strain evidence="18 21">FSL L7-0259</strain>
        <strain evidence="17 22">FSL L7-0435</strain>
        <strain evidence="16 23">FSL L7-1017</strain>
        <strain evidence="15 24">FSL L7-1427</strain>
        <strain evidence="14 20">FSL L7-1547</strain>
    </source>
</reference>
<dbReference type="Gene3D" id="3.90.79.10">
    <property type="entry name" value="Nucleoside Triphosphate Pyrophosphohydrolase"/>
    <property type="match status" value="1"/>
</dbReference>
<dbReference type="InterPro" id="IPR020476">
    <property type="entry name" value="Nudix_hydrolase"/>
</dbReference>
<evidence type="ECO:0000259" key="12">
    <source>
        <dbReference type="PROSITE" id="PS51462"/>
    </source>
</evidence>
<dbReference type="STRING" id="1552123.EP57_16675"/>
<evidence type="ECO:0000256" key="11">
    <source>
        <dbReference type="ARBA" id="ARBA00038905"/>
    </source>
</evidence>
<keyword evidence="7 14" id="KW-0378">Hydrolase</keyword>
<dbReference type="Proteomes" id="UP000541735">
    <property type="component" value="Unassembled WGS sequence"/>
</dbReference>
<gene>
    <name evidence="13" type="ORF">EP57_16675</name>
    <name evidence="15" type="ORF">HB907_10305</name>
    <name evidence="16" type="ORF">HCA46_15285</name>
    <name evidence="17" type="ORF">HCA78_04345</name>
    <name evidence="18" type="ORF">HCB27_05620</name>
    <name evidence="14" type="ORF">HCI99_11195</name>
</gene>
<dbReference type="Proteomes" id="UP000586951">
    <property type="component" value="Unassembled WGS sequence"/>
</dbReference>
<dbReference type="GO" id="GO:0044715">
    <property type="term" value="F:8-oxo-dGDP phosphatase activity"/>
    <property type="evidence" value="ECO:0007669"/>
    <property type="project" value="TreeGrafter"/>
</dbReference>
<dbReference type="Proteomes" id="UP000546806">
    <property type="component" value="Unassembled WGS sequence"/>
</dbReference>
<dbReference type="InterPro" id="IPR015797">
    <property type="entry name" value="NUDIX_hydrolase-like_dom_sf"/>
</dbReference>
<evidence type="ECO:0000256" key="9">
    <source>
        <dbReference type="ARBA" id="ARBA00023204"/>
    </source>
</evidence>
<evidence type="ECO:0000256" key="5">
    <source>
        <dbReference type="ARBA" id="ARBA00022723"/>
    </source>
</evidence>
<feature type="domain" description="Nudix hydrolase" evidence="12">
    <location>
        <begin position="3"/>
        <end position="127"/>
    </location>
</feature>
<dbReference type="EMBL" id="JAASTX010000013">
    <property type="protein sequence ID" value="MBC1492403.1"/>
    <property type="molecule type" value="Genomic_DNA"/>
</dbReference>
<proteinExistence type="inferred from homology"/>
<organism evidence="13 19">
    <name type="scientific">Listeria booriae</name>
    <dbReference type="NCBI Taxonomy" id="1552123"/>
    <lineage>
        <taxon>Bacteria</taxon>
        <taxon>Bacillati</taxon>
        <taxon>Bacillota</taxon>
        <taxon>Bacilli</taxon>
        <taxon>Bacillales</taxon>
        <taxon>Listeriaceae</taxon>
        <taxon>Listeria</taxon>
    </lineage>
</organism>
<dbReference type="GO" id="GO:0006281">
    <property type="term" value="P:DNA repair"/>
    <property type="evidence" value="ECO:0007669"/>
    <property type="project" value="UniProtKB-KW"/>
</dbReference>
<evidence type="ECO:0000256" key="4">
    <source>
        <dbReference type="ARBA" id="ARBA00022705"/>
    </source>
</evidence>
<evidence type="ECO:0000256" key="6">
    <source>
        <dbReference type="ARBA" id="ARBA00022763"/>
    </source>
</evidence>
<protein>
    <recommendedName>
        <fullName evidence="11">8-oxo-dGTP diphosphatase</fullName>
        <ecNumber evidence="11">3.6.1.55</ecNumber>
    </recommendedName>
</protein>
<dbReference type="OrthoDB" id="9810648at2"/>
<sequence length="134" mass="15175">MKKDIHVVGAVIVQNEKILCAQRSSSSSLALQWEFPGGKIEANETPQNALIREIQEEMDCEVSIGEQVEHTVYEYDFGIVHLTTFLCHLIHGEPKLLEHHAIQWLLPSELDSLTWAPADIPAVQKLQQMTFSQK</sequence>
<evidence type="ECO:0000256" key="10">
    <source>
        <dbReference type="ARBA" id="ARBA00035861"/>
    </source>
</evidence>
<keyword evidence="19" id="KW-1185">Reference proteome</keyword>
<keyword evidence="5" id="KW-0479">Metal-binding</keyword>
<dbReference type="GO" id="GO:0006260">
    <property type="term" value="P:DNA replication"/>
    <property type="evidence" value="ECO:0007669"/>
    <property type="project" value="UniProtKB-KW"/>
</dbReference>
<dbReference type="GO" id="GO:0008413">
    <property type="term" value="F:8-oxo-7,8-dihydroguanosine triphosphate pyrophosphatase activity"/>
    <property type="evidence" value="ECO:0007669"/>
    <property type="project" value="TreeGrafter"/>
</dbReference>
<keyword evidence="3" id="KW-0515">Mutator protein</keyword>
<comment type="similarity">
    <text evidence="2">Belongs to the Nudix hydrolase family.</text>
</comment>
<evidence type="ECO:0000313" key="20">
    <source>
        <dbReference type="Proteomes" id="UP000533953"/>
    </source>
</evidence>
<dbReference type="SUPFAM" id="SSF55811">
    <property type="entry name" value="Nudix"/>
    <property type="match status" value="1"/>
</dbReference>
<evidence type="ECO:0000313" key="23">
    <source>
        <dbReference type="Proteomes" id="UP000547643"/>
    </source>
</evidence>
<dbReference type="PROSITE" id="PS51462">
    <property type="entry name" value="NUDIX"/>
    <property type="match status" value="1"/>
</dbReference>
<evidence type="ECO:0000313" key="14">
    <source>
        <dbReference type="EMBL" id="MBC1492403.1"/>
    </source>
</evidence>
<evidence type="ECO:0000256" key="7">
    <source>
        <dbReference type="ARBA" id="ARBA00022801"/>
    </source>
</evidence>
<comment type="catalytic activity">
    <reaction evidence="10">
        <text>8-oxo-dGTP + H2O = 8-oxo-dGMP + diphosphate + H(+)</text>
        <dbReference type="Rhea" id="RHEA:31575"/>
        <dbReference type="ChEBI" id="CHEBI:15377"/>
        <dbReference type="ChEBI" id="CHEBI:15378"/>
        <dbReference type="ChEBI" id="CHEBI:33019"/>
        <dbReference type="ChEBI" id="CHEBI:63224"/>
        <dbReference type="ChEBI" id="CHEBI:77896"/>
        <dbReference type="EC" id="3.6.1.55"/>
    </reaction>
</comment>
<keyword evidence="6" id="KW-0227">DNA damage</keyword>
<comment type="cofactor">
    <cofactor evidence="1">
        <name>Mg(2+)</name>
        <dbReference type="ChEBI" id="CHEBI:18420"/>
    </cofactor>
</comment>
<evidence type="ECO:0000313" key="19">
    <source>
        <dbReference type="Proteomes" id="UP000029844"/>
    </source>
</evidence>
<dbReference type="GO" id="GO:0046872">
    <property type="term" value="F:metal ion binding"/>
    <property type="evidence" value="ECO:0007669"/>
    <property type="project" value="UniProtKB-KW"/>
</dbReference>
<dbReference type="EC" id="3.6.1.55" evidence="11"/>
<dbReference type="EMBL" id="JAARYD010000002">
    <property type="protein sequence ID" value="MBC2176082.1"/>
    <property type="molecule type" value="Genomic_DNA"/>
</dbReference>
<dbReference type="InterPro" id="IPR047127">
    <property type="entry name" value="MutT-like"/>
</dbReference>
<dbReference type="InterPro" id="IPR000086">
    <property type="entry name" value="NUDIX_hydrolase_dom"/>
</dbReference>
<name>A0A099VVU1_9LIST</name>
<evidence type="ECO:0000256" key="8">
    <source>
        <dbReference type="ARBA" id="ARBA00022842"/>
    </source>
</evidence>
<dbReference type="PRINTS" id="PR00502">
    <property type="entry name" value="NUDIXFAMILY"/>
</dbReference>
<accession>A0A099VVU1</accession>
<dbReference type="RefSeq" id="WP_036088437.1">
    <property type="nucleotide sequence ID" value="NZ_CBCSHQ010000016.1"/>
</dbReference>
<keyword evidence="8" id="KW-0460">Magnesium</keyword>
<dbReference type="CDD" id="cd03425">
    <property type="entry name" value="NUDIX_MutT_NudA_like"/>
    <property type="match status" value="1"/>
</dbReference>
<dbReference type="GeneID" id="58718964"/>
<evidence type="ECO:0000313" key="17">
    <source>
        <dbReference type="EMBL" id="MBC2002990.1"/>
    </source>
</evidence>
<dbReference type="PANTHER" id="PTHR47707">
    <property type="entry name" value="8-OXO-DGTP DIPHOSPHATASE"/>
    <property type="match status" value="1"/>
</dbReference>
<dbReference type="Proteomes" id="UP000533953">
    <property type="component" value="Unassembled WGS sequence"/>
</dbReference>
<keyword evidence="4" id="KW-0235">DNA replication</keyword>
<dbReference type="eggNOG" id="COG0494">
    <property type="taxonomic scope" value="Bacteria"/>
</dbReference>
<dbReference type="EMBL" id="JNFA01000031">
    <property type="protein sequence ID" value="KGL37659.1"/>
    <property type="molecule type" value="Genomic_DNA"/>
</dbReference>
<dbReference type="GO" id="GO:0035539">
    <property type="term" value="F:8-oxo-7,8-dihydrodeoxyguanosine triphosphate pyrophosphatase activity"/>
    <property type="evidence" value="ECO:0007669"/>
    <property type="project" value="UniProtKB-EC"/>
</dbReference>
<dbReference type="PANTHER" id="PTHR47707:SF1">
    <property type="entry name" value="NUDIX HYDROLASE FAMILY PROTEIN"/>
    <property type="match status" value="1"/>
</dbReference>
<evidence type="ECO:0000313" key="13">
    <source>
        <dbReference type="EMBL" id="KGL37659.1"/>
    </source>
</evidence>
<evidence type="ECO:0000313" key="16">
    <source>
        <dbReference type="EMBL" id="MBC1780208.1"/>
    </source>
</evidence>